<proteinExistence type="predicted"/>
<comment type="caution">
    <text evidence="1">The sequence shown here is derived from an EMBL/GenBank/DDBJ whole genome shotgun (WGS) entry which is preliminary data.</text>
</comment>
<dbReference type="EMBL" id="QFFZ01000023">
    <property type="protein sequence ID" value="TEB10612.1"/>
    <property type="molecule type" value="Genomic_DNA"/>
</dbReference>
<protein>
    <submittedName>
        <fullName evidence="1">Uncharacterized protein</fullName>
    </submittedName>
</protein>
<sequence>MTREFVVLPEFEKCWRQCGLDDEDLRELEVYLCLNPESGEVIPGTGAVQTPNFRVYSLILLFT</sequence>
<reference evidence="1 2" key="1">
    <citation type="journal article" date="2018" name="Environ. Microbiol.">
        <title>Novel energy conservation strategies and behaviour of Pelotomaculum schinkii driving syntrophic propionate catabolism.</title>
        <authorList>
            <person name="Hidalgo-Ahumada C.A.P."/>
            <person name="Nobu M.K."/>
            <person name="Narihiro T."/>
            <person name="Tamaki H."/>
            <person name="Liu W.T."/>
            <person name="Kamagata Y."/>
            <person name="Stams A.J.M."/>
            <person name="Imachi H."/>
            <person name="Sousa D.Z."/>
        </authorList>
    </citation>
    <scope>NUCLEOTIDE SEQUENCE [LARGE SCALE GENOMIC DNA]</scope>
    <source>
        <strain evidence="1 2">MGP</strain>
    </source>
</reference>
<evidence type="ECO:0000313" key="2">
    <source>
        <dbReference type="Proteomes" id="UP000297597"/>
    </source>
</evidence>
<accession>A0A4Y7RPL2</accession>
<dbReference type="Proteomes" id="UP000297597">
    <property type="component" value="Unassembled WGS sequence"/>
</dbReference>
<evidence type="ECO:0000313" key="1">
    <source>
        <dbReference type="EMBL" id="TEB10612.1"/>
    </source>
</evidence>
<organism evidence="1 2">
    <name type="scientific">Pelotomaculum propionicicum</name>
    <dbReference type="NCBI Taxonomy" id="258475"/>
    <lineage>
        <taxon>Bacteria</taxon>
        <taxon>Bacillati</taxon>
        <taxon>Bacillota</taxon>
        <taxon>Clostridia</taxon>
        <taxon>Eubacteriales</taxon>
        <taxon>Desulfotomaculaceae</taxon>
        <taxon>Pelotomaculum</taxon>
    </lineage>
</organism>
<dbReference type="RefSeq" id="WP_134214025.1">
    <property type="nucleotide sequence ID" value="NZ_QFFZ01000023.1"/>
</dbReference>
<gene>
    <name evidence="1" type="ORF">Pmgp_02190</name>
</gene>
<keyword evidence="2" id="KW-1185">Reference proteome</keyword>
<dbReference type="OrthoDB" id="9812066at2"/>
<name>A0A4Y7RPL2_9FIRM</name>
<dbReference type="AlphaFoldDB" id="A0A4Y7RPL2"/>